<dbReference type="GeneID" id="77808141"/>
<proteinExistence type="predicted"/>
<evidence type="ECO:0000313" key="1">
    <source>
        <dbReference type="EMBL" id="WAQ82927.1"/>
    </source>
</evidence>
<dbReference type="Proteomes" id="UP001164743">
    <property type="component" value="Chromosome 3A"/>
</dbReference>
<accession>A0ABY7CEL9</accession>
<protein>
    <submittedName>
        <fullName evidence="1">Uncharacterized protein</fullName>
    </submittedName>
</protein>
<evidence type="ECO:0000313" key="2">
    <source>
        <dbReference type="Proteomes" id="UP001164743"/>
    </source>
</evidence>
<sequence length="50" mass="5629">MDSRDNWHDRLGSAVGTRSSGILGTARDGRERLLWSIVELGNDELRYLIA</sequence>
<dbReference type="EMBL" id="CP110423">
    <property type="protein sequence ID" value="WAQ82927.1"/>
    <property type="molecule type" value="Genomic_DNA"/>
</dbReference>
<dbReference type="RefSeq" id="XP_053018482.1">
    <property type="nucleotide sequence ID" value="XM_053167246.1"/>
</dbReference>
<organism evidence="1 2">
    <name type="scientific">Puccinia triticina</name>
    <dbReference type="NCBI Taxonomy" id="208348"/>
    <lineage>
        <taxon>Eukaryota</taxon>
        <taxon>Fungi</taxon>
        <taxon>Dikarya</taxon>
        <taxon>Basidiomycota</taxon>
        <taxon>Pucciniomycotina</taxon>
        <taxon>Pucciniomycetes</taxon>
        <taxon>Pucciniales</taxon>
        <taxon>Pucciniaceae</taxon>
        <taxon>Puccinia</taxon>
    </lineage>
</organism>
<reference evidence="1" key="1">
    <citation type="submission" date="2022-10" db="EMBL/GenBank/DDBJ databases">
        <title>Puccinia triticina Genome sequencing and assembly.</title>
        <authorList>
            <person name="Li C."/>
        </authorList>
    </citation>
    <scope>NUCLEOTIDE SEQUENCE</scope>
    <source>
        <strain evidence="1">Pt15</strain>
    </source>
</reference>
<keyword evidence="2" id="KW-1185">Reference proteome</keyword>
<gene>
    <name evidence="1" type="ORF">PtA15_3A292</name>
</gene>
<name>A0ABY7CEL9_9BASI</name>